<dbReference type="InterPro" id="IPR045136">
    <property type="entry name" value="Iah1-like"/>
</dbReference>
<dbReference type="OMA" id="KMQQFPG"/>
<accession>A0A194S882</accession>
<dbReference type="GeneID" id="28974607"/>
<dbReference type="STRING" id="578459.A0A194S882"/>
<dbReference type="RefSeq" id="XP_018271665.1">
    <property type="nucleotide sequence ID" value="XM_018414159.1"/>
</dbReference>
<dbReference type="AlphaFoldDB" id="A0A194S882"/>
<dbReference type="PANTHER" id="PTHR14209:SF19">
    <property type="entry name" value="ISOAMYL ACETATE-HYDROLYZING ESTERASE 1 HOMOLOG"/>
    <property type="match status" value="1"/>
</dbReference>
<evidence type="ECO:0000259" key="1">
    <source>
        <dbReference type="Pfam" id="PF13472"/>
    </source>
</evidence>
<dbReference type="Proteomes" id="UP000053890">
    <property type="component" value="Unassembled WGS sequence"/>
</dbReference>
<dbReference type="EMBL" id="KQ474077">
    <property type="protein sequence ID" value="KPV75616.1"/>
    <property type="molecule type" value="Genomic_DNA"/>
</dbReference>
<proteinExistence type="predicted"/>
<organism evidence="2 3">
    <name type="scientific">Rhodotorula graminis (strain WP1)</name>
    <dbReference type="NCBI Taxonomy" id="578459"/>
    <lineage>
        <taxon>Eukaryota</taxon>
        <taxon>Fungi</taxon>
        <taxon>Dikarya</taxon>
        <taxon>Basidiomycota</taxon>
        <taxon>Pucciniomycotina</taxon>
        <taxon>Microbotryomycetes</taxon>
        <taxon>Sporidiobolales</taxon>
        <taxon>Sporidiobolaceae</taxon>
        <taxon>Rhodotorula</taxon>
    </lineage>
</organism>
<dbReference type="InterPro" id="IPR036514">
    <property type="entry name" value="SGNH_hydro_sf"/>
</dbReference>
<gene>
    <name evidence="2" type="ORF">RHOBADRAFT_43039</name>
</gene>
<protein>
    <recommendedName>
        <fullName evidence="1">SGNH hydrolase-type esterase domain-containing protein</fullName>
    </recommendedName>
</protein>
<dbReference type="PANTHER" id="PTHR14209">
    <property type="entry name" value="ISOAMYL ACETATE-HYDROLYZING ESTERASE 1"/>
    <property type="match status" value="1"/>
</dbReference>
<dbReference type="CDD" id="cd01838">
    <property type="entry name" value="Isoamyl_acetate_hydrolase_like"/>
    <property type="match status" value="1"/>
</dbReference>
<sequence length="262" mass="28978">MPPQLDRFVCLGDSLTELSWDEQGLGASLAHLYQRKLDVLNRGLSGYNSDWALHVWKQWLEPTTDGGPKTQLVTLWLGANDAVLPSELQAVPLERYKANLRAIVALVHDRCPEASVVLVTPTPFHPEGWLDERVRRGLTREHDRAPERTREYAEAVRQLGNELSLPVADAYTPVDAEMRQLGPEKEGNVFTDGLHLNAAAYKHVVNAVVKAIEAHYPEKAPDALPLLFPYWRDIPTAGALGPEFSVADKAVAAAAANHTDPF</sequence>
<dbReference type="Pfam" id="PF13472">
    <property type="entry name" value="Lipase_GDSL_2"/>
    <property type="match status" value="1"/>
</dbReference>
<dbReference type="InterPro" id="IPR013830">
    <property type="entry name" value="SGNH_hydro"/>
</dbReference>
<dbReference type="Gene3D" id="3.40.50.1110">
    <property type="entry name" value="SGNH hydrolase"/>
    <property type="match status" value="1"/>
</dbReference>
<dbReference type="OrthoDB" id="671439at2759"/>
<reference evidence="2 3" key="1">
    <citation type="journal article" date="2015" name="Front. Microbiol.">
        <title>Genome sequence of the plant growth promoting endophytic yeast Rhodotorula graminis WP1.</title>
        <authorList>
            <person name="Firrincieli A."/>
            <person name="Otillar R."/>
            <person name="Salamov A."/>
            <person name="Schmutz J."/>
            <person name="Khan Z."/>
            <person name="Redman R.S."/>
            <person name="Fleck N.D."/>
            <person name="Lindquist E."/>
            <person name="Grigoriev I.V."/>
            <person name="Doty S.L."/>
        </authorList>
    </citation>
    <scope>NUCLEOTIDE SEQUENCE [LARGE SCALE GENOMIC DNA]</scope>
    <source>
        <strain evidence="2 3">WP1</strain>
    </source>
</reference>
<evidence type="ECO:0000313" key="3">
    <source>
        <dbReference type="Proteomes" id="UP000053890"/>
    </source>
</evidence>
<evidence type="ECO:0000313" key="2">
    <source>
        <dbReference type="EMBL" id="KPV75616.1"/>
    </source>
</evidence>
<keyword evidence="3" id="KW-1185">Reference proteome</keyword>
<feature type="domain" description="SGNH hydrolase-type esterase" evidence="1">
    <location>
        <begin position="10"/>
        <end position="202"/>
    </location>
</feature>
<name>A0A194S882_RHOGW</name>
<dbReference type="SUPFAM" id="SSF52266">
    <property type="entry name" value="SGNH hydrolase"/>
    <property type="match status" value="1"/>
</dbReference>